<dbReference type="RefSeq" id="WP_116624493.1">
    <property type="nucleotide sequence ID" value="NZ_QURN01000010.1"/>
</dbReference>
<dbReference type="PANTHER" id="PTHR24321:SF8">
    <property type="entry name" value="ESTRADIOL 17-BETA-DEHYDROGENASE 8-RELATED"/>
    <property type="match status" value="1"/>
</dbReference>
<dbReference type="PROSITE" id="PS51257">
    <property type="entry name" value="PROKAR_LIPOPROTEIN"/>
    <property type="match status" value="1"/>
</dbReference>
<dbReference type="SUPFAM" id="SSF51735">
    <property type="entry name" value="NAD(P)-binding Rossmann-fold domains"/>
    <property type="match status" value="1"/>
</dbReference>
<proteinExistence type="inferred from homology"/>
<dbReference type="PROSITE" id="PS00061">
    <property type="entry name" value="ADH_SHORT"/>
    <property type="match status" value="1"/>
</dbReference>
<dbReference type="GO" id="GO:0016491">
    <property type="term" value="F:oxidoreductase activity"/>
    <property type="evidence" value="ECO:0007669"/>
    <property type="project" value="UniProtKB-KW"/>
</dbReference>
<sequence length="259" mass="27580">MSRRFEGMTVLLTGATGGFGCRSAERFAAEGARLVLSDLDEKPLQELASRLDCETEILAGDITDEKLSEALVKLALSKFGQLDVALNNAGIVHSFVSLANLPTEEARRVIDVNLLGVFYAMKYQLPAMSRQFRETKRPGAVVNIGSSAGLSAAPKMALYAAAKHGVIGLTKTAAIEYASKGIRVNAVCPSYARTPMAQSFLKITKASEEAAYAELTRSVPMKRLAEVDEVVEAIMFAADPKNSFMTGASIPVDGGVSAI</sequence>
<dbReference type="FunFam" id="3.40.50.720:FF:000084">
    <property type="entry name" value="Short-chain dehydrogenase reductase"/>
    <property type="match status" value="1"/>
</dbReference>
<keyword evidence="2" id="KW-0560">Oxidoreductase</keyword>
<dbReference type="PANTHER" id="PTHR24321">
    <property type="entry name" value="DEHYDROGENASES, SHORT CHAIN"/>
    <property type="match status" value="1"/>
</dbReference>
<dbReference type="PRINTS" id="PR00081">
    <property type="entry name" value="GDHRDH"/>
</dbReference>
<dbReference type="InterPro" id="IPR036291">
    <property type="entry name" value="NAD(P)-bd_dom_sf"/>
</dbReference>
<comment type="similarity">
    <text evidence="1">Belongs to the short-chain dehydrogenases/reductases (SDR) family.</text>
</comment>
<dbReference type="PRINTS" id="PR00080">
    <property type="entry name" value="SDRFAMILY"/>
</dbReference>
<dbReference type="Proteomes" id="UP000262379">
    <property type="component" value="Unassembled WGS sequence"/>
</dbReference>
<dbReference type="Gene3D" id="3.40.50.720">
    <property type="entry name" value="NAD(P)-binding Rossmann-like Domain"/>
    <property type="match status" value="1"/>
</dbReference>
<reference evidence="4" key="1">
    <citation type="submission" date="2018-08" db="EMBL/GenBank/DDBJ databases">
        <authorList>
            <person name="Im W.T."/>
        </authorList>
    </citation>
    <scope>NUCLEOTIDE SEQUENCE [LARGE SCALE GENOMIC DNA]</scope>
    <source>
        <strain evidence="4">LA-28</strain>
    </source>
</reference>
<dbReference type="EMBL" id="QURN01000010">
    <property type="protein sequence ID" value="RFC66911.1"/>
    <property type="molecule type" value="Genomic_DNA"/>
</dbReference>
<evidence type="ECO:0000256" key="1">
    <source>
        <dbReference type="ARBA" id="ARBA00006484"/>
    </source>
</evidence>
<dbReference type="AlphaFoldDB" id="A0A371XCG8"/>
<evidence type="ECO:0000313" key="4">
    <source>
        <dbReference type="Proteomes" id="UP000262379"/>
    </source>
</evidence>
<protein>
    <submittedName>
        <fullName evidence="3">SDR family oxidoreductase</fullName>
    </submittedName>
</protein>
<dbReference type="InterPro" id="IPR020904">
    <property type="entry name" value="Sc_DH/Rdtase_CS"/>
</dbReference>
<organism evidence="3 4">
    <name type="scientific">Mesorhizobium denitrificans</name>
    <dbReference type="NCBI Taxonomy" id="2294114"/>
    <lineage>
        <taxon>Bacteria</taxon>
        <taxon>Pseudomonadati</taxon>
        <taxon>Pseudomonadota</taxon>
        <taxon>Alphaproteobacteria</taxon>
        <taxon>Hyphomicrobiales</taxon>
        <taxon>Phyllobacteriaceae</taxon>
        <taxon>Mesorhizobium</taxon>
    </lineage>
</organism>
<keyword evidence="4" id="KW-1185">Reference proteome</keyword>
<dbReference type="InterPro" id="IPR002347">
    <property type="entry name" value="SDR_fam"/>
</dbReference>
<accession>A0A371XCG8</accession>
<evidence type="ECO:0000313" key="3">
    <source>
        <dbReference type="EMBL" id="RFC66911.1"/>
    </source>
</evidence>
<dbReference type="CDD" id="cd05233">
    <property type="entry name" value="SDR_c"/>
    <property type="match status" value="1"/>
</dbReference>
<name>A0A371XCG8_9HYPH</name>
<comment type="caution">
    <text evidence="3">The sequence shown here is derived from an EMBL/GenBank/DDBJ whole genome shotgun (WGS) entry which is preliminary data.</text>
</comment>
<dbReference type="Pfam" id="PF13561">
    <property type="entry name" value="adh_short_C2"/>
    <property type="match status" value="1"/>
</dbReference>
<gene>
    <name evidence="3" type="ORF">DY251_13770</name>
</gene>
<evidence type="ECO:0000256" key="2">
    <source>
        <dbReference type="ARBA" id="ARBA00023002"/>
    </source>
</evidence>